<evidence type="ECO:0000256" key="5">
    <source>
        <dbReference type="ARBA" id="ARBA00022679"/>
    </source>
</evidence>
<evidence type="ECO:0000256" key="6">
    <source>
        <dbReference type="ARBA" id="ARBA00022898"/>
    </source>
</evidence>
<comment type="similarity">
    <text evidence="8">Belongs to the class-III pyridoxal-phosphate-dependent aminotransferase family.</text>
</comment>
<protein>
    <submittedName>
        <fullName evidence="9">Aspartate aminotransferase family protein</fullName>
    </submittedName>
</protein>
<dbReference type="InterPro" id="IPR015424">
    <property type="entry name" value="PyrdxlP-dep_Trfase"/>
</dbReference>
<dbReference type="RefSeq" id="WP_306390251.1">
    <property type="nucleotide sequence ID" value="NZ_JAVCAP010000026.1"/>
</dbReference>
<evidence type="ECO:0000313" key="10">
    <source>
        <dbReference type="Proteomes" id="UP001225906"/>
    </source>
</evidence>
<keyword evidence="4" id="KW-0028">Amino-acid biosynthesis</keyword>
<dbReference type="Gene3D" id="3.40.640.10">
    <property type="entry name" value="Type I PLP-dependent aspartate aminotransferase-like (Major domain)"/>
    <property type="match status" value="1"/>
</dbReference>
<dbReference type="PANTHER" id="PTHR11986">
    <property type="entry name" value="AMINOTRANSFERASE CLASS III"/>
    <property type="match status" value="1"/>
</dbReference>
<accession>A0ABT9JVN1</accession>
<dbReference type="InterPro" id="IPR015422">
    <property type="entry name" value="PyrdxlP-dep_Trfase_small"/>
</dbReference>
<comment type="cofactor">
    <cofactor evidence="1">
        <name>pyridoxal 5'-phosphate</name>
        <dbReference type="ChEBI" id="CHEBI:597326"/>
    </cofactor>
</comment>
<name>A0ABT9JVN1_9PROT</name>
<keyword evidence="3 9" id="KW-0032">Aminotransferase</keyword>
<keyword evidence="10" id="KW-1185">Reference proteome</keyword>
<evidence type="ECO:0000256" key="7">
    <source>
        <dbReference type="ARBA" id="ARBA00029440"/>
    </source>
</evidence>
<proteinExistence type="inferred from homology"/>
<dbReference type="CDD" id="cd00610">
    <property type="entry name" value="OAT_like"/>
    <property type="match status" value="1"/>
</dbReference>
<dbReference type="InterPro" id="IPR049704">
    <property type="entry name" value="Aminotrans_3_PPA_site"/>
</dbReference>
<dbReference type="PANTHER" id="PTHR11986:SF79">
    <property type="entry name" value="ACETYLORNITHINE AMINOTRANSFERASE, MITOCHONDRIAL"/>
    <property type="match status" value="1"/>
</dbReference>
<evidence type="ECO:0000256" key="8">
    <source>
        <dbReference type="RuleBase" id="RU003560"/>
    </source>
</evidence>
<organism evidence="9 10">
    <name type="scientific">Methylophilus aquaticus</name>
    <dbReference type="NCBI Taxonomy" id="1971610"/>
    <lineage>
        <taxon>Bacteria</taxon>
        <taxon>Pseudomonadati</taxon>
        <taxon>Pseudomonadota</taxon>
        <taxon>Betaproteobacteria</taxon>
        <taxon>Nitrosomonadales</taxon>
        <taxon>Methylophilaceae</taxon>
        <taxon>Methylophilus</taxon>
    </lineage>
</organism>
<comment type="pathway">
    <text evidence="7">Amino-acid biosynthesis.</text>
</comment>
<gene>
    <name evidence="9" type="ORF">Q9291_11755</name>
</gene>
<dbReference type="GO" id="GO:0008483">
    <property type="term" value="F:transaminase activity"/>
    <property type="evidence" value="ECO:0007669"/>
    <property type="project" value="UniProtKB-KW"/>
</dbReference>
<dbReference type="NCBIfam" id="NF002325">
    <property type="entry name" value="PRK01278.1"/>
    <property type="match status" value="1"/>
</dbReference>
<dbReference type="SUPFAM" id="SSF53383">
    <property type="entry name" value="PLP-dependent transferases"/>
    <property type="match status" value="1"/>
</dbReference>
<comment type="caution">
    <text evidence="9">The sequence shown here is derived from an EMBL/GenBank/DDBJ whole genome shotgun (WGS) entry which is preliminary data.</text>
</comment>
<reference evidence="10" key="1">
    <citation type="journal article" date="2019" name="Int. J. Syst. Evol. Microbiol.">
        <title>The Global Catalogue of Microorganisms (GCM) 10K type strain sequencing project: providing services to taxonomists for standard genome sequencing and annotation.</title>
        <authorList>
            <consortium name="The Broad Institute Genomics Platform"/>
            <consortium name="The Broad Institute Genome Sequencing Center for Infectious Disease"/>
            <person name="Wu L."/>
            <person name="Ma J."/>
        </authorList>
    </citation>
    <scope>NUCLEOTIDE SEQUENCE [LARGE SCALE GENOMIC DNA]</scope>
    <source>
        <strain evidence="10">VKM B-3159</strain>
    </source>
</reference>
<dbReference type="EMBL" id="JAVCAP010000026">
    <property type="protein sequence ID" value="MDP8568524.1"/>
    <property type="molecule type" value="Genomic_DNA"/>
</dbReference>
<evidence type="ECO:0000256" key="4">
    <source>
        <dbReference type="ARBA" id="ARBA00022605"/>
    </source>
</evidence>
<evidence type="ECO:0000256" key="3">
    <source>
        <dbReference type="ARBA" id="ARBA00022576"/>
    </source>
</evidence>
<dbReference type="PIRSF" id="PIRSF000521">
    <property type="entry name" value="Transaminase_4ab_Lys_Orn"/>
    <property type="match status" value="1"/>
</dbReference>
<dbReference type="NCBIfam" id="TIGR00707">
    <property type="entry name" value="argD"/>
    <property type="match status" value="1"/>
</dbReference>
<evidence type="ECO:0000256" key="1">
    <source>
        <dbReference type="ARBA" id="ARBA00001933"/>
    </source>
</evidence>
<evidence type="ECO:0000313" key="9">
    <source>
        <dbReference type="EMBL" id="MDP8568524.1"/>
    </source>
</evidence>
<dbReference type="InterPro" id="IPR005814">
    <property type="entry name" value="Aminotrans_3"/>
</dbReference>
<dbReference type="Pfam" id="PF00202">
    <property type="entry name" value="Aminotran_3"/>
    <property type="match status" value="1"/>
</dbReference>
<dbReference type="Proteomes" id="UP001225906">
    <property type="component" value="Unassembled WGS sequence"/>
</dbReference>
<keyword evidence="2" id="KW-0055">Arginine biosynthesis</keyword>
<dbReference type="InterPro" id="IPR050103">
    <property type="entry name" value="Class-III_PLP-dep_AT"/>
</dbReference>
<dbReference type="Gene3D" id="3.90.1150.10">
    <property type="entry name" value="Aspartate Aminotransferase, domain 1"/>
    <property type="match status" value="1"/>
</dbReference>
<keyword evidence="6 8" id="KW-0663">Pyridoxal phosphate</keyword>
<evidence type="ECO:0000256" key="2">
    <source>
        <dbReference type="ARBA" id="ARBA00022571"/>
    </source>
</evidence>
<keyword evidence="5" id="KW-0808">Transferase</keyword>
<dbReference type="PROSITE" id="PS00600">
    <property type="entry name" value="AA_TRANSFER_CLASS_3"/>
    <property type="match status" value="1"/>
</dbReference>
<dbReference type="InterPro" id="IPR004636">
    <property type="entry name" value="AcOrn/SuccOrn_fam"/>
</dbReference>
<sequence length="405" mass="44372">MHIMHTYNRLPVKFQKGKGDRLWDINNVEYIDAISGIGVTSLGHAHPVIAEEISAQASTLLHTSNFSVIDWQSKLGQKLCELSAMDNAFICNSGCEANEVALKIARTHGIKRGIEKPMVIVMDNAFHGRTFATNAASYNASIGTGFEFEPHITGFIRVPFNDLLSIQQLATERSDIVAIFVEPIQGEGGIRIFDPGYLLGLREVCNQQEWLLILDEIQTGIGRTGKWFAYQHEYIIPDVVTLAKALGNGIPIGACLAKGIAAKLLSPGAYGSTFGGNPLACRVAYTVLDIIQSGGLIHRSESLGAYMLKALKSTFSNHSQIKEIRGLGLMIGIELNHSAKELMVEAIRYERLFLNVTRDKTIRLLPSFVSSEATIDSIIKSLSRMMVAPSSGQNPQELREFSLPA</sequence>
<dbReference type="InterPro" id="IPR015421">
    <property type="entry name" value="PyrdxlP-dep_Trfase_major"/>
</dbReference>